<dbReference type="EMBL" id="MFLP01000034">
    <property type="protein sequence ID" value="OGG69303.1"/>
    <property type="molecule type" value="Genomic_DNA"/>
</dbReference>
<evidence type="ECO:0000313" key="1">
    <source>
        <dbReference type="EMBL" id="OGG69303.1"/>
    </source>
</evidence>
<proteinExistence type="predicted"/>
<comment type="caution">
    <text evidence="1">The sequence shown here is derived from an EMBL/GenBank/DDBJ whole genome shotgun (WGS) entry which is preliminary data.</text>
</comment>
<reference evidence="1 2" key="1">
    <citation type="journal article" date="2016" name="Nat. Commun.">
        <title>Thousands of microbial genomes shed light on interconnected biogeochemical processes in an aquifer system.</title>
        <authorList>
            <person name="Anantharaman K."/>
            <person name="Brown C.T."/>
            <person name="Hug L.A."/>
            <person name="Sharon I."/>
            <person name="Castelle C.J."/>
            <person name="Probst A.J."/>
            <person name="Thomas B.C."/>
            <person name="Singh A."/>
            <person name="Wilkins M.J."/>
            <person name="Karaoz U."/>
            <person name="Brodie E.L."/>
            <person name="Williams K.H."/>
            <person name="Hubbard S.S."/>
            <person name="Banfield J.F."/>
        </authorList>
    </citation>
    <scope>NUCLEOTIDE SEQUENCE [LARGE SCALE GENOMIC DNA]</scope>
</reference>
<gene>
    <name evidence="1" type="ORF">A3F27_01415</name>
</gene>
<organism evidence="1 2">
    <name type="scientific">Candidatus Kaiserbacteria bacterium RIFCSPHIGHO2_12_FULL_53_13</name>
    <dbReference type="NCBI Taxonomy" id="1798502"/>
    <lineage>
        <taxon>Bacteria</taxon>
        <taxon>Candidatus Kaiseribacteriota</taxon>
    </lineage>
</organism>
<accession>A0A1F6E6H3</accession>
<dbReference type="Proteomes" id="UP000176689">
    <property type="component" value="Unassembled WGS sequence"/>
</dbReference>
<sequence>MYINLLSIVTEWQYGGCVPFAKHSIDLSGVAMAKLKVVSVRWWRGENAPKAEDVASLMLAKTDMEWRPASREMFPHQEALDLSVADFAKVLHAVQLIQSELWTQYHVHAYVNIDDEPIDVYAAALELRAAELEEAARSASVALKATRKWVPDYRFARIRYRLAGVLNRDRFAHCLSKVLYPER</sequence>
<evidence type="ECO:0000313" key="2">
    <source>
        <dbReference type="Proteomes" id="UP000176689"/>
    </source>
</evidence>
<protein>
    <submittedName>
        <fullName evidence="1">Uncharacterized protein</fullName>
    </submittedName>
</protein>
<name>A0A1F6E6H3_9BACT</name>
<dbReference type="AlphaFoldDB" id="A0A1F6E6H3"/>